<dbReference type="InterPro" id="IPR051258">
    <property type="entry name" value="Diverse_Substrate_Transporter"/>
</dbReference>
<feature type="transmembrane region" description="Helical" evidence="6">
    <location>
        <begin position="20"/>
        <end position="40"/>
    </location>
</feature>
<accession>A0A7W5Z2K3</accession>
<keyword evidence="9" id="KW-1185">Reference proteome</keyword>
<keyword evidence="2" id="KW-1003">Cell membrane</keyword>
<dbReference type="AlphaFoldDB" id="A0A7W5Z2K3"/>
<sequence length="297" mass="31659">MSVSSGVAEPERKWFSLPEVVLIIITVFWGATFLIVQNALTVTGPFFLVGLRFAAAALLLALVSWRSMAAGVTRLEWRAGCLIGIVLMLGYSLQTVGLQTIPSSQSAFITALYVPCVPLLQLLVLRVMPRRMAWLGIVLAFLGLMLLAGPEGLSIRFEVGELWTVASAVAIAGEIILISFFAGRTSARRVTVIQLGVASVLSFAAMIPAGEAIPPFSWLLVATVVGLGVASAAIQFAMNWAQRTVSPTRATLIYAGEPVWGGIFGRLAGERLGPLALLGGALIVAGVLVSEWRRKQR</sequence>
<dbReference type="Pfam" id="PF00892">
    <property type="entry name" value="EamA"/>
    <property type="match status" value="2"/>
</dbReference>
<comment type="subcellular location">
    <subcellularLocation>
        <location evidence="1">Cell membrane</location>
        <topology evidence="1">Multi-pass membrane protein</topology>
    </subcellularLocation>
</comment>
<dbReference type="RefSeq" id="WP_210281551.1">
    <property type="nucleotide sequence ID" value="NZ_JACICC010000002.1"/>
</dbReference>
<evidence type="ECO:0000259" key="7">
    <source>
        <dbReference type="Pfam" id="PF00892"/>
    </source>
</evidence>
<keyword evidence="5 6" id="KW-0472">Membrane</keyword>
<organism evidence="8 9">
    <name type="scientific">Pseudochelatococcus contaminans</name>
    <dbReference type="NCBI Taxonomy" id="1538103"/>
    <lineage>
        <taxon>Bacteria</taxon>
        <taxon>Pseudomonadati</taxon>
        <taxon>Pseudomonadota</taxon>
        <taxon>Alphaproteobacteria</taxon>
        <taxon>Hyphomicrobiales</taxon>
        <taxon>Chelatococcaceae</taxon>
        <taxon>Pseudochelatococcus</taxon>
    </lineage>
</organism>
<dbReference type="PANTHER" id="PTHR42920">
    <property type="entry name" value="OS03G0707200 PROTEIN-RELATED"/>
    <property type="match status" value="1"/>
</dbReference>
<dbReference type="Proteomes" id="UP000537592">
    <property type="component" value="Unassembled WGS sequence"/>
</dbReference>
<proteinExistence type="predicted"/>
<keyword evidence="4 6" id="KW-1133">Transmembrane helix</keyword>
<feature type="transmembrane region" description="Helical" evidence="6">
    <location>
        <begin position="77"/>
        <end position="94"/>
    </location>
</feature>
<feature type="domain" description="EamA" evidence="7">
    <location>
        <begin position="21"/>
        <end position="147"/>
    </location>
</feature>
<evidence type="ECO:0000256" key="2">
    <source>
        <dbReference type="ARBA" id="ARBA00022475"/>
    </source>
</evidence>
<evidence type="ECO:0000313" key="9">
    <source>
        <dbReference type="Proteomes" id="UP000537592"/>
    </source>
</evidence>
<feature type="transmembrane region" description="Helical" evidence="6">
    <location>
        <begin position="46"/>
        <end position="65"/>
    </location>
</feature>
<evidence type="ECO:0000256" key="3">
    <source>
        <dbReference type="ARBA" id="ARBA00022692"/>
    </source>
</evidence>
<evidence type="ECO:0000313" key="8">
    <source>
        <dbReference type="EMBL" id="MBB3808960.1"/>
    </source>
</evidence>
<protein>
    <submittedName>
        <fullName evidence="8">Drug/metabolite transporter (DMT)-like permease</fullName>
    </submittedName>
</protein>
<evidence type="ECO:0000256" key="4">
    <source>
        <dbReference type="ARBA" id="ARBA00022989"/>
    </source>
</evidence>
<feature type="transmembrane region" description="Helical" evidence="6">
    <location>
        <begin position="162"/>
        <end position="183"/>
    </location>
</feature>
<dbReference type="InterPro" id="IPR037185">
    <property type="entry name" value="EmrE-like"/>
</dbReference>
<dbReference type="EMBL" id="JACICC010000002">
    <property type="protein sequence ID" value="MBB3808960.1"/>
    <property type="molecule type" value="Genomic_DNA"/>
</dbReference>
<keyword evidence="3 6" id="KW-0812">Transmembrane</keyword>
<gene>
    <name evidence="8" type="ORF">FHS81_001030</name>
</gene>
<name>A0A7W5Z2K3_9HYPH</name>
<evidence type="ECO:0000256" key="1">
    <source>
        <dbReference type="ARBA" id="ARBA00004651"/>
    </source>
</evidence>
<feature type="transmembrane region" description="Helical" evidence="6">
    <location>
        <begin position="106"/>
        <end position="125"/>
    </location>
</feature>
<feature type="transmembrane region" description="Helical" evidence="6">
    <location>
        <begin position="216"/>
        <end position="238"/>
    </location>
</feature>
<dbReference type="SUPFAM" id="SSF103481">
    <property type="entry name" value="Multidrug resistance efflux transporter EmrE"/>
    <property type="match status" value="2"/>
</dbReference>
<feature type="domain" description="EamA" evidence="7">
    <location>
        <begin position="160"/>
        <end position="289"/>
    </location>
</feature>
<dbReference type="GO" id="GO:0005886">
    <property type="term" value="C:plasma membrane"/>
    <property type="evidence" value="ECO:0007669"/>
    <property type="project" value="UniProtKB-SubCell"/>
</dbReference>
<feature type="transmembrane region" description="Helical" evidence="6">
    <location>
        <begin position="275"/>
        <end position="292"/>
    </location>
</feature>
<dbReference type="PANTHER" id="PTHR42920:SF5">
    <property type="entry name" value="EAMA DOMAIN-CONTAINING PROTEIN"/>
    <property type="match status" value="1"/>
</dbReference>
<evidence type="ECO:0000256" key="5">
    <source>
        <dbReference type="ARBA" id="ARBA00023136"/>
    </source>
</evidence>
<evidence type="ECO:0000256" key="6">
    <source>
        <dbReference type="SAM" id="Phobius"/>
    </source>
</evidence>
<dbReference type="InterPro" id="IPR000620">
    <property type="entry name" value="EamA_dom"/>
</dbReference>
<reference evidence="8 9" key="1">
    <citation type="submission" date="2020-08" db="EMBL/GenBank/DDBJ databases">
        <title>Genomic Encyclopedia of Type Strains, Phase IV (KMG-IV): sequencing the most valuable type-strain genomes for metagenomic binning, comparative biology and taxonomic classification.</title>
        <authorList>
            <person name="Goeker M."/>
        </authorList>
    </citation>
    <scope>NUCLEOTIDE SEQUENCE [LARGE SCALE GENOMIC DNA]</scope>
    <source>
        <strain evidence="8 9">DSM 28760</strain>
    </source>
</reference>
<feature type="transmembrane region" description="Helical" evidence="6">
    <location>
        <begin position="132"/>
        <end position="150"/>
    </location>
</feature>
<comment type="caution">
    <text evidence="8">The sequence shown here is derived from an EMBL/GenBank/DDBJ whole genome shotgun (WGS) entry which is preliminary data.</text>
</comment>